<gene>
    <name evidence="2" type="ORF">IQ13_1330</name>
</gene>
<protein>
    <recommendedName>
        <fullName evidence="1">VOC domain-containing protein</fullName>
    </recommendedName>
</protein>
<dbReference type="AlphaFoldDB" id="A0A562SQ06"/>
<name>A0A562SQ06_9BACT</name>
<dbReference type="RefSeq" id="WP_144885300.1">
    <property type="nucleotide sequence ID" value="NZ_VLLE01000003.1"/>
</dbReference>
<dbReference type="PANTHER" id="PTHR33993:SF2">
    <property type="entry name" value="VOC DOMAIN-CONTAINING PROTEIN"/>
    <property type="match status" value="1"/>
</dbReference>
<dbReference type="Proteomes" id="UP000316167">
    <property type="component" value="Unassembled WGS sequence"/>
</dbReference>
<dbReference type="Gene3D" id="3.10.180.10">
    <property type="entry name" value="2,3-Dihydroxybiphenyl 1,2-Dioxygenase, domain 1"/>
    <property type="match status" value="1"/>
</dbReference>
<evidence type="ECO:0000313" key="2">
    <source>
        <dbReference type="EMBL" id="TWI83223.1"/>
    </source>
</evidence>
<dbReference type="InterPro" id="IPR029068">
    <property type="entry name" value="Glyas_Bleomycin-R_OHBP_Dase"/>
</dbReference>
<dbReference type="EMBL" id="VLLE01000003">
    <property type="protein sequence ID" value="TWI83223.1"/>
    <property type="molecule type" value="Genomic_DNA"/>
</dbReference>
<dbReference type="InterPro" id="IPR004360">
    <property type="entry name" value="Glyas_Fos-R_dOase_dom"/>
</dbReference>
<feature type="domain" description="VOC" evidence="1">
    <location>
        <begin position="4"/>
        <end position="125"/>
    </location>
</feature>
<proteinExistence type="predicted"/>
<accession>A0A562SQ06</accession>
<dbReference type="OrthoDB" id="9804235at2"/>
<comment type="caution">
    <text evidence="2">The sequence shown here is derived from an EMBL/GenBank/DDBJ whole genome shotgun (WGS) entry which is preliminary data.</text>
</comment>
<dbReference type="Pfam" id="PF00903">
    <property type="entry name" value="Glyoxalase"/>
    <property type="match status" value="1"/>
</dbReference>
<evidence type="ECO:0000259" key="1">
    <source>
        <dbReference type="PROSITE" id="PS51819"/>
    </source>
</evidence>
<dbReference type="InterPro" id="IPR052164">
    <property type="entry name" value="Anthracycline_SecMetBiosynth"/>
</dbReference>
<sequence length="132" mass="14813">MKHAISWFEIPATNIDRAQKFYEEIFQIQMQPLDMDQMKMRMFPLDDPMEGVGGTIIQTDGFHIPSATDGPLLYLNGNPDVNIVLNRVEAAGGKIIVPKTEIGPEYGYMAVFIDTEGNRIALHSVPEKYLQG</sequence>
<reference evidence="2 3" key="1">
    <citation type="journal article" date="2015" name="Stand. Genomic Sci.">
        <title>Genomic Encyclopedia of Bacterial and Archaeal Type Strains, Phase III: the genomes of soil and plant-associated and newly described type strains.</title>
        <authorList>
            <person name="Whitman W.B."/>
            <person name="Woyke T."/>
            <person name="Klenk H.P."/>
            <person name="Zhou Y."/>
            <person name="Lilburn T.G."/>
            <person name="Beck B.J."/>
            <person name="De Vos P."/>
            <person name="Vandamme P."/>
            <person name="Eisen J.A."/>
            <person name="Garrity G."/>
            <person name="Hugenholtz P."/>
            <person name="Kyrpides N.C."/>
        </authorList>
    </citation>
    <scope>NUCLEOTIDE SEQUENCE [LARGE SCALE GENOMIC DNA]</scope>
    <source>
        <strain evidence="2 3">CGMCC 1.7271</strain>
    </source>
</reference>
<dbReference type="InterPro" id="IPR037523">
    <property type="entry name" value="VOC_core"/>
</dbReference>
<dbReference type="PROSITE" id="PS51819">
    <property type="entry name" value="VOC"/>
    <property type="match status" value="1"/>
</dbReference>
<keyword evidence="3" id="KW-1185">Reference proteome</keyword>
<organism evidence="2 3">
    <name type="scientific">Lacibacter cauensis</name>
    <dbReference type="NCBI Taxonomy" id="510947"/>
    <lineage>
        <taxon>Bacteria</taxon>
        <taxon>Pseudomonadati</taxon>
        <taxon>Bacteroidota</taxon>
        <taxon>Chitinophagia</taxon>
        <taxon>Chitinophagales</taxon>
        <taxon>Chitinophagaceae</taxon>
        <taxon>Lacibacter</taxon>
    </lineage>
</organism>
<dbReference type="CDD" id="cd07247">
    <property type="entry name" value="SgaA_N_like"/>
    <property type="match status" value="1"/>
</dbReference>
<dbReference type="PANTHER" id="PTHR33993">
    <property type="entry name" value="GLYOXALASE-RELATED"/>
    <property type="match status" value="1"/>
</dbReference>
<evidence type="ECO:0000313" key="3">
    <source>
        <dbReference type="Proteomes" id="UP000316167"/>
    </source>
</evidence>
<dbReference type="SUPFAM" id="SSF54593">
    <property type="entry name" value="Glyoxalase/Bleomycin resistance protein/Dihydroxybiphenyl dioxygenase"/>
    <property type="match status" value="1"/>
</dbReference>